<evidence type="ECO:0000256" key="1">
    <source>
        <dbReference type="ARBA" id="ARBA00004442"/>
    </source>
</evidence>
<protein>
    <submittedName>
        <fullName evidence="4">Uncharacterized protein</fullName>
    </submittedName>
</protein>
<dbReference type="SUPFAM" id="SSF56935">
    <property type="entry name" value="Porins"/>
    <property type="match status" value="1"/>
</dbReference>
<dbReference type="Gene3D" id="2.40.170.20">
    <property type="entry name" value="TonB-dependent receptor, beta-barrel domain"/>
    <property type="match status" value="1"/>
</dbReference>
<comment type="caution">
    <text evidence="4">The sequence shown here is derived from an EMBL/GenBank/DDBJ whole genome shotgun (WGS) entry which is preliminary data.</text>
</comment>
<keyword evidence="3" id="KW-0998">Cell outer membrane</keyword>
<comment type="subcellular location">
    <subcellularLocation>
        <location evidence="1">Cell outer membrane</location>
    </subcellularLocation>
</comment>
<organism evidence="4">
    <name type="scientific">mine drainage metagenome</name>
    <dbReference type="NCBI Taxonomy" id="410659"/>
    <lineage>
        <taxon>unclassified sequences</taxon>
        <taxon>metagenomes</taxon>
        <taxon>ecological metagenomes</taxon>
    </lineage>
</organism>
<keyword evidence="2" id="KW-0472">Membrane</keyword>
<dbReference type="AlphaFoldDB" id="T1BXK5"/>
<accession>T1BXK5</accession>
<dbReference type="EMBL" id="AUZX01002084">
    <property type="protein sequence ID" value="EQD77696.1"/>
    <property type="molecule type" value="Genomic_DNA"/>
</dbReference>
<dbReference type="GO" id="GO:0009279">
    <property type="term" value="C:cell outer membrane"/>
    <property type="evidence" value="ECO:0007669"/>
    <property type="project" value="UniProtKB-SubCell"/>
</dbReference>
<evidence type="ECO:0000313" key="4">
    <source>
        <dbReference type="EMBL" id="EQD77696.1"/>
    </source>
</evidence>
<reference evidence="4" key="2">
    <citation type="journal article" date="2014" name="ISME J.">
        <title>Microbial stratification in low pH oxic and suboxic macroscopic growths along an acid mine drainage.</title>
        <authorList>
            <person name="Mendez-Garcia C."/>
            <person name="Mesa V."/>
            <person name="Sprenger R.R."/>
            <person name="Richter M."/>
            <person name="Diez M.S."/>
            <person name="Solano J."/>
            <person name="Bargiela R."/>
            <person name="Golyshina O.V."/>
            <person name="Manteca A."/>
            <person name="Ramos J.L."/>
            <person name="Gallego J.R."/>
            <person name="Llorente I."/>
            <person name="Martins Dos Santos V.A."/>
            <person name="Jensen O.N."/>
            <person name="Pelaez A.I."/>
            <person name="Sanchez J."/>
            <person name="Ferrer M."/>
        </authorList>
    </citation>
    <scope>NUCLEOTIDE SEQUENCE</scope>
</reference>
<reference evidence="4" key="1">
    <citation type="submission" date="2013-08" db="EMBL/GenBank/DDBJ databases">
        <authorList>
            <person name="Mendez C."/>
            <person name="Richter M."/>
            <person name="Ferrer M."/>
            <person name="Sanchez J."/>
        </authorList>
    </citation>
    <scope>NUCLEOTIDE SEQUENCE</scope>
</reference>
<dbReference type="InterPro" id="IPR036942">
    <property type="entry name" value="Beta-barrel_TonB_sf"/>
</dbReference>
<proteinExistence type="predicted"/>
<name>T1BXK5_9ZZZZ</name>
<gene>
    <name evidence="4" type="ORF">B1A_02830</name>
</gene>
<evidence type="ECO:0000256" key="2">
    <source>
        <dbReference type="ARBA" id="ARBA00023136"/>
    </source>
</evidence>
<evidence type="ECO:0000256" key="3">
    <source>
        <dbReference type="ARBA" id="ARBA00023237"/>
    </source>
</evidence>
<sequence length="126" mass="14325">MDLTYAQRFGHWHVRAEAVLQNPRDLVTGQTLARRARRSLTAALHYTQRLWYAGAEWLATGPRPDSPYTTTIDPGYVVTNAVAGVHLADHWIASLRLVNVFGVQYTEVAGYETEGRALFVRVIWHY</sequence>